<dbReference type="PIRSF" id="PIRSF005739">
    <property type="entry name" value="O-mtase"/>
    <property type="match status" value="1"/>
</dbReference>
<dbReference type="GO" id="GO:0032259">
    <property type="term" value="P:methylation"/>
    <property type="evidence" value="ECO:0007669"/>
    <property type="project" value="UniProtKB-KW"/>
</dbReference>
<keyword evidence="8" id="KW-1185">Reference proteome</keyword>
<evidence type="ECO:0000256" key="4">
    <source>
        <dbReference type="PIRSR" id="PIRSR005739-1"/>
    </source>
</evidence>
<dbReference type="GO" id="GO:0046983">
    <property type="term" value="F:protein dimerization activity"/>
    <property type="evidence" value="ECO:0007669"/>
    <property type="project" value="InterPro"/>
</dbReference>
<evidence type="ECO:0000259" key="5">
    <source>
        <dbReference type="Pfam" id="PF00891"/>
    </source>
</evidence>
<gene>
    <name evidence="7" type="ORF">TSTA_111460</name>
</gene>
<dbReference type="eggNOG" id="KOG3178">
    <property type="taxonomic scope" value="Eukaryota"/>
</dbReference>
<feature type="domain" description="O-methyltransferase C-terminal" evidence="5">
    <location>
        <begin position="231"/>
        <end position="374"/>
    </location>
</feature>
<reference evidence="8" key="1">
    <citation type="journal article" date="2015" name="Genome Announc.">
        <title>Genome sequence of the AIDS-associated pathogen Penicillium marneffei (ATCC18224) and its near taxonomic relative Talaromyces stipitatus (ATCC10500).</title>
        <authorList>
            <person name="Nierman W.C."/>
            <person name="Fedorova-Abrams N.D."/>
            <person name="Andrianopoulos A."/>
        </authorList>
    </citation>
    <scope>NUCLEOTIDE SEQUENCE [LARGE SCALE GENOMIC DNA]</scope>
    <source>
        <strain evidence="8">ATCC 10500 / CBS 375.48 / QM 6759 / NRRL 1006</strain>
    </source>
</reference>
<dbReference type="Gene3D" id="3.40.50.150">
    <property type="entry name" value="Vaccinia Virus protein VP39"/>
    <property type="match status" value="1"/>
</dbReference>
<dbReference type="RefSeq" id="XP_002481302.1">
    <property type="nucleotide sequence ID" value="XM_002481257.1"/>
</dbReference>
<dbReference type="EMBL" id="EQ962655">
    <property type="protein sequence ID" value="EED17310.1"/>
    <property type="molecule type" value="Genomic_DNA"/>
</dbReference>
<dbReference type="InParanoid" id="B8M915"/>
<evidence type="ECO:0000313" key="8">
    <source>
        <dbReference type="Proteomes" id="UP000001745"/>
    </source>
</evidence>
<accession>B8M915</accession>
<proteinExistence type="predicted"/>
<evidence type="ECO:0000256" key="2">
    <source>
        <dbReference type="ARBA" id="ARBA00022679"/>
    </source>
</evidence>
<keyword evidence="2 7" id="KW-0808">Transferase</keyword>
<dbReference type="PhylomeDB" id="B8M915"/>
<dbReference type="OrthoDB" id="1535081at2759"/>
<dbReference type="InterPro" id="IPR036390">
    <property type="entry name" value="WH_DNA-bd_sf"/>
</dbReference>
<dbReference type="Proteomes" id="UP000001745">
    <property type="component" value="Unassembled WGS sequence"/>
</dbReference>
<dbReference type="Pfam" id="PF08100">
    <property type="entry name" value="Dimerisation"/>
    <property type="match status" value="1"/>
</dbReference>
<feature type="active site" description="Proton acceptor" evidence="4">
    <location>
        <position position="303"/>
    </location>
</feature>
<dbReference type="InterPro" id="IPR029063">
    <property type="entry name" value="SAM-dependent_MTases_sf"/>
</dbReference>
<dbReference type="PROSITE" id="PS51683">
    <property type="entry name" value="SAM_OMT_II"/>
    <property type="match status" value="1"/>
</dbReference>
<dbReference type="InterPro" id="IPR016461">
    <property type="entry name" value="COMT-like"/>
</dbReference>
<dbReference type="OMA" id="CPGIERT"/>
<dbReference type="InterPro" id="IPR012967">
    <property type="entry name" value="COMT_dimerisation"/>
</dbReference>
<keyword evidence="1 7" id="KW-0489">Methyltransferase</keyword>
<dbReference type="GO" id="GO:0008171">
    <property type="term" value="F:O-methyltransferase activity"/>
    <property type="evidence" value="ECO:0007669"/>
    <property type="project" value="InterPro"/>
</dbReference>
<dbReference type="GeneID" id="8109826"/>
<dbReference type="Pfam" id="PF00891">
    <property type="entry name" value="Methyltransf_2"/>
    <property type="match status" value="1"/>
</dbReference>
<dbReference type="HOGENOM" id="CLU_005533_5_0_1"/>
<evidence type="ECO:0000256" key="3">
    <source>
        <dbReference type="ARBA" id="ARBA00022691"/>
    </source>
</evidence>
<dbReference type="SUPFAM" id="SSF53335">
    <property type="entry name" value="S-adenosyl-L-methionine-dependent methyltransferases"/>
    <property type="match status" value="1"/>
</dbReference>
<evidence type="ECO:0000259" key="6">
    <source>
        <dbReference type="Pfam" id="PF08100"/>
    </source>
</evidence>
<organism evidence="7 8">
    <name type="scientific">Talaromyces stipitatus (strain ATCC 10500 / CBS 375.48 / QM 6759 / NRRL 1006)</name>
    <name type="common">Penicillium stipitatum</name>
    <dbReference type="NCBI Taxonomy" id="441959"/>
    <lineage>
        <taxon>Eukaryota</taxon>
        <taxon>Fungi</taxon>
        <taxon>Dikarya</taxon>
        <taxon>Ascomycota</taxon>
        <taxon>Pezizomycotina</taxon>
        <taxon>Eurotiomycetes</taxon>
        <taxon>Eurotiomycetidae</taxon>
        <taxon>Eurotiales</taxon>
        <taxon>Trichocomaceae</taxon>
        <taxon>Talaromyces</taxon>
        <taxon>Talaromyces sect. Talaromyces</taxon>
    </lineage>
</organism>
<dbReference type="SUPFAM" id="SSF46785">
    <property type="entry name" value="Winged helix' DNA-binding domain"/>
    <property type="match status" value="1"/>
</dbReference>
<evidence type="ECO:0000256" key="1">
    <source>
        <dbReference type="ARBA" id="ARBA00022603"/>
    </source>
</evidence>
<dbReference type="Gene3D" id="1.10.10.10">
    <property type="entry name" value="Winged helix-like DNA-binding domain superfamily/Winged helix DNA-binding domain"/>
    <property type="match status" value="1"/>
</dbReference>
<dbReference type="AlphaFoldDB" id="B8M915"/>
<dbReference type="InterPro" id="IPR036388">
    <property type="entry name" value="WH-like_DNA-bd_sf"/>
</dbReference>
<keyword evidence="3" id="KW-0949">S-adenosyl-L-methionine</keyword>
<feature type="domain" description="O-methyltransferase dimerisation" evidence="6">
    <location>
        <begin position="57"/>
        <end position="132"/>
    </location>
</feature>
<name>B8M915_TALSN</name>
<dbReference type="PANTHER" id="PTHR43712:SF1">
    <property type="entry name" value="HYPOTHETICAL O-METHYLTRANSFERASE (EUROFUNG)-RELATED"/>
    <property type="match status" value="1"/>
</dbReference>
<dbReference type="InterPro" id="IPR001077">
    <property type="entry name" value="COMT_C"/>
</dbReference>
<dbReference type="PANTHER" id="PTHR43712">
    <property type="entry name" value="PUTATIVE (AFU_ORTHOLOGUE AFUA_4G14580)-RELATED"/>
    <property type="match status" value="1"/>
</dbReference>
<evidence type="ECO:0000313" key="7">
    <source>
        <dbReference type="EMBL" id="EED17310.1"/>
    </source>
</evidence>
<protein>
    <submittedName>
        <fullName evidence="7">O-methyltransferase, putative</fullName>
    </submittedName>
</protein>
<sequence>MMGQKSHDIASLTTKAVASIDTYQATQTEQTRQDALASAISLVRALETPADAIYKLFTSPAILMAVKTASDLNIFTILSDRTSPASWKELAGPKNADIQLVERIMRVLVCYDFASELGPGQYMPTDLSRKMTERKAIGTMDSLFIDFLPIIQKTPEFFQKSNYKNPGDPNGGPLQHAYNTTDSCWDWLAKNADALSRFNTFMEGGRDDTSHWADWFPVQERLLDRLSPDRPLLVDVGGGRGHDLEGFKQRFPVEAGKLVLEDLPSVIDDIQHLDGGIQRIKHSFFEPQPVQGARAYYFKHIMHDWSDYNCQVILRHITTAMERGFSKILIEDYIIPDQNARPKETLTDMIVMVWCPGIERTRQRWTELLESVGLRVIKFWLPHGYHKGIIEAELQ</sequence>
<dbReference type="VEuPathDB" id="FungiDB:TSTA_111460"/>